<reference evidence="6" key="1">
    <citation type="journal article" date="2024" name="Antonie Van Leeuwenhoek">
        <title>Isoptericola haloaureus sp. nov., a dimorphic actinobacterium isolated from mangrove sediments of southeast India, implicating biosaline agricultural significance through nitrogen fixation and salt tolerance genes.</title>
        <authorList>
            <person name="Prathaban M."/>
            <person name="Prathiviraj R."/>
            <person name="Ravichandran M."/>
            <person name="Natarajan S.D."/>
            <person name="Sobanaa M."/>
            <person name="Hari Krishna Kumar S."/>
            <person name="Chandrasekar V."/>
            <person name="Selvin J."/>
        </authorList>
    </citation>
    <scope>NUCLEOTIDE SEQUENCE</scope>
    <source>
        <strain evidence="6">MP1014</strain>
    </source>
</reference>
<proteinExistence type="predicted"/>
<dbReference type="Proteomes" id="UP001310387">
    <property type="component" value="Unassembled WGS sequence"/>
</dbReference>
<evidence type="ECO:0000313" key="7">
    <source>
        <dbReference type="Proteomes" id="UP001310387"/>
    </source>
</evidence>
<accession>A0ABU7Z3H8</accession>
<feature type="domain" description="Carboxyltransferase" evidence="4">
    <location>
        <begin position="3"/>
        <end position="195"/>
    </location>
</feature>
<dbReference type="RefSeq" id="WP_332900805.1">
    <property type="nucleotide sequence ID" value="NZ_JBAGLP010000105.1"/>
</dbReference>
<keyword evidence="2" id="KW-0378">Hydrolase</keyword>
<dbReference type="Gene3D" id="3.30.1360.40">
    <property type="match status" value="1"/>
</dbReference>
<keyword evidence="1" id="KW-0547">Nucleotide-binding</keyword>
<keyword evidence="7" id="KW-1185">Reference proteome</keyword>
<evidence type="ECO:0000313" key="6">
    <source>
        <dbReference type="EMBL" id="MEG3613941.1"/>
    </source>
</evidence>
<sequence length="527" mass="54679">MTTQVRPVGDDALLVTLDTAEAAVALHRSLRERPVPGVGPTVPGARTLLVPFTPGRADPARLARELRARVTEPASAGAAQVRRHEIAVVYDGEDLAAAAELLGWSVDELVRRHAAATWRVAFMGFAPGFGYLSGDDPALELPRRSSPRTRVPVGAVAMAGGYSGVYPRESPGGWQLLGRTDAVVWDVAREAPALWAPGDAVRFRPARELVTMSRPAASAPPSTPSPADPVLEVVSPGLQTLVQDLGRPGSVDLGVSASGAADPRSARAAQRAVGNRTDAAALETLGGLRLRALRTVVVAVTGAPADLEVVSDDAPPRVPPLGRPFVLGAGQELSLRSPRRGLRTYVAVRGGLDVAPVLGSRSADLLAGLGPAALATGDVLGAAPDDVGAVATADPGAPDPDRLPAPGEVVTLPVVPGPRADWFPADALALLTSQEWEVTPRSDRIGLRLHGERPLTRTAAAWDAELPSEAAVTGAFQVPPDGQPVLFGPDHPLTGGYPVIATVAASHRWLLGQVPPGARIRCRLVEA</sequence>
<dbReference type="SUPFAM" id="SSF50891">
    <property type="entry name" value="Cyclophilin-like"/>
    <property type="match status" value="2"/>
</dbReference>
<protein>
    <submittedName>
        <fullName evidence="6">Urea amidolyase family protein</fullName>
    </submittedName>
</protein>
<dbReference type="InterPro" id="IPR029000">
    <property type="entry name" value="Cyclophilin-like_dom_sf"/>
</dbReference>
<gene>
    <name evidence="6" type="ORF">V5O49_02260</name>
</gene>
<organism evidence="6 7">
    <name type="scientific">Isoptericola haloaureus</name>
    <dbReference type="NCBI Taxonomy" id="1542902"/>
    <lineage>
        <taxon>Bacteria</taxon>
        <taxon>Bacillati</taxon>
        <taxon>Actinomycetota</taxon>
        <taxon>Actinomycetes</taxon>
        <taxon>Micrococcales</taxon>
        <taxon>Promicromonosporaceae</taxon>
        <taxon>Isoptericola</taxon>
    </lineage>
</organism>
<dbReference type="EMBL" id="JBAGLP010000105">
    <property type="protein sequence ID" value="MEG3613941.1"/>
    <property type="molecule type" value="Genomic_DNA"/>
</dbReference>
<dbReference type="SUPFAM" id="SSF160467">
    <property type="entry name" value="PH0987 N-terminal domain-like"/>
    <property type="match status" value="1"/>
</dbReference>
<dbReference type="Pfam" id="PF02626">
    <property type="entry name" value="CT_A_B"/>
    <property type="match status" value="1"/>
</dbReference>
<keyword evidence="3" id="KW-0067">ATP-binding</keyword>
<dbReference type="InterPro" id="IPR052708">
    <property type="entry name" value="PxpC"/>
</dbReference>
<reference evidence="6" key="2">
    <citation type="submission" date="2024-02" db="EMBL/GenBank/DDBJ databases">
        <authorList>
            <person name="Prathaban M."/>
            <person name="Mythili R."/>
            <person name="Sharmila Devi N."/>
            <person name="Sobanaa M."/>
            <person name="Prathiviraj R."/>
            <person name="Selvin J."/>
        </authorList>
    </citation>
    <scope>NUCLEOTIDE SEQUENCE</scope>
    <source>
        <strain evidence="6">MP1014</strain>
    </source>
</reference>
<dbReference type="PANTHER" id="PTHR43309">
    <property type="entry name" value="5-OXOPROLINASE SUBUNIT C"/>
    <property type="match status" value="1"/>
</dbReference>
<evidence type="ECO:0000256" key="1">
    <source>
        <dbReference type="ARBA" id="ARBA00022741"/>
    </source>
</evidence>
<evidence type="ECO:0000256" key="2">
    <source>
        <dbReference type="ARBA" id="ARBA00022801"/>
    </source>
</evidence>
<dbReference type="InterPro" id="IPR003833">
    <property type="entry name" value="CT_C_D"/>
</dbReference>
<dbReference type="Gene3D" id="2.40.100.10">
    <property type="entry name" value="Cyclophilin-like"/>
    <property type="match status" value="2"/>
</dbReference>
<evidence type="ECO:0000256" key="3">
    <source>
        <dbReference type="ARBA" id="ARBA00022840"/>
    </source>
</evidence>
<comment type="caution">
    <text evidence="6">The sequence shown here is derived from an EMBL/GenBank/DDBJ whole genome shotgun (WGS) entry which is preliminary data.</text>
</comment>
<evidence type="ECO:0000259" key="5">
    <source>
        <dbReference type="SMART" id="SM00797"/>
    </source>
</evidence>
<dbReference type="PANTHER" id="PTHR43309:SF3">
    <property type="entry name" value="5-OXOPROLINASE SUBUNIT C"/>
    <property type="match status" value="1"/>
</dbReference>
<name>A0ABU7Z3H8_9MICO</name>
<evidence type="ECO:0000259" key="4">
    <source>
        <dbReference type="SMART" id="SM00796"/>
    </source>
</evidence>
<feature type="domain" description="Carboxyltransferase" evidence="5">
    <location>
        <begin position="252"/>
        <end position="527"/>
    </location>
</feature>
<dbReference type="SMART" id="SM00796">
    <property type="entry name" value="AHS1"/>
    <property type="match status" value="1"/>
</dbReference>
<dbReference type="InterPro" id="IPR003778">
    <property type="entry name" value="CT_A_B"/>
</dbReference>
<dbReference type="SMART" id="SM00797">
    <property type="entry name" value="AHS2"/>
    <property type="match status" value="1"/>
</dbReference>
<dbReference type="Pfam" id="PF02682">
    <property type="entry name" value="CT_C_D"/>
    <property type="match status" value="1"/>
</dbReference>